<keyword evidence="2" id="KW-1185">Reference proteome</keyword>
<accession>A0A7T8QT73</accession>
<organism evidence="1 2">
    <name type="scientific">Caligus rogercresseyi</name>
    <name type="common">Sea louse</name>
    <dbReference type="NCBI Taxonomy" id="217165"/>
    <lineage>
        <taxon>Eukaryota</taxon>
        <taxon>Metazoa</taxon>
        <taxon>Ecdysozoa</taxon>
        <taxon>Arthropoda</taxon>
        <taxon>Crustacea</taxon>
        <taxon>Multicrustacea</taxon>
        <taxon>Hexanauplia</taxon>
        <taxon>Copepoda</taxon>
        <taxon>Siphonostomatoida</taxon>
        <taxon>Caligidae</taxon>
        <taxon>Caligus</taxon>
    </lineage>
</organism>
<dbReference type="EMBL" id="CP045893">
    <property type="protein sequence ID" value="QQP54155.1"/>
    <property type="molecule type" value="Genomic_DNA"/>
</dbReference>
<reference evidence="2" key="1">
    <citation type="submission" date="2021-01" db="EMBL/GenBank/DDBJ databases">
        <title>Caligus Genome Assembly.</title>
        <authorList>
            <person name="Gallardo-Escarate C."/>
        </authorList>
    </citation>
    <scope>NUCLEOTIDE SEQUENCE [LARGE SCALE GENOMIC DNA]</scope>
</reference>
<evidence type="ECO:0000313" key="1">
    <source>
        <dbReference type="EMBL" id="QQP54155.1"/>
    </source>
</evidence>
<proteinExistence type="predicted"/>
<gene>
    <name evidence="1" type="ORF">FKW44_006891</name>
</gene>
<dbReference type="AlphaFoldDB" id="A0A7T8QT73"/>
<sequence length="49" mass="5489">MEPLFLFCVKFYTPDLLKSKKNTPATFSAYKSSGTWQRASSSATTTRPP</sequence>
<evidence type="ECO:0000313" key="2">
    <source>
        <dbReference type="Proteomes" id="UP000595437"/>
    </source>
</evidence>
<name>A0A7T8QT73_CALRO</name>
<protein>
    <submittedName>
        <fullName evidence="1">Uncharacterized protein</fullName>
    </submittedName>
</protein>
<dbReference type="Proteomes" id="UP000595437">
    <property type="component" value="Chromosome 4"/>
</dbReference>